<accession>A0A422MS13</accession>
<protein>
    <submittedName>
        <fullName evidence="1">Uncharacterized protein</fullName>
    </submittedName>
</protein>
<dbReference type="Proteomes" id="UP000283634">
    <property type="component" value="Unassembled WGS sequence"/>
</dbReference>
<proteinExistence type="predicted"/>
<dbReference type="AlphaFoldDB" id="A0A422MS13"/>
<evidence type="ECO:0000313" key="2">
    <source>
        <dbReference type="Proteomes" id="UP000283634"/>
    </source>
</evidence>
<name>A0A422MS13_TRYRA</name>
<organism evidence="1 2">
    <name type="scientific">Trypanosoma rangeli</name>
    <dbReference type="NCBI Taxonomy" id="5698"/>
    <lineage>
        <taxon>Eukaryota</taxon>
        <taxon>Discoba</taxon>
        <taxon>Euglenozoa</taxon>
        <taxon>Kinetoplastea</taxon>
        <taxon>Metakinetoplastina</taxon>
        <taxon>Trypanosomatida</taxon>
        <taxon>Trypanosomatidae</taxon>
        <taxon>Trypanosoma</taxon>
        <taxon>Herpetosoma</taxon>
    </lineage>
</organism>
<reference evidence="1 2" key="1">
    <citation type="journal article" date="2018" name="BMC Genomics">
        <title>Genomic comparison of Trypanosoma conorhini and Trypanosoma rangeli to Trypanosoma cruzi strains of high and low virulence.</title>
        <authorList>
            <person name="Bradwell K.R."/>
            <person name="Koparde V.N."/>
            <person name="Matveyev A.V."/>
            <person name="Serrano M.G."/>
            <person name="Alves J.M."/>
            <person name="Parikh H."/>
            <person name="Huang B."/>
            <person name="Lee V."/>
            <person name="Espinosa-Alvarez O."/>
            <person name="Ortiz P.A."/>
            <person name="Costa-Martins A.G."/>
            <person name="Teixeira M.M."/>
            <person name="Buck G.A."/>
        </authorList>
    </citation>
    <scope>NUCLEOTIDE SEQUENCE [LARGE SCALE GENOMIC DNA]</scope>
    <source>
        <strain evidence="1 2">AM80</strain>
    </source>
</reference>
<dbReference type="RefSeq" id="XP_029233480.1">
    <property type="nucleotide sequence ID" value="XM_029386677.1"/>
</dbReference>
<sequence>MNDERCVSMRGPNWDGTKVYLFYCYYYFYFWRRVGGRCELLLFCRKPPWLEICFFQFVALKAARRAELLRRTFVGQAAEPRWPPHRRFAWRRRGAPAACSFDFRPASAPDMVPHAEGARFIVEGDNSICLTLNGATARGLPRCKVEGFPSRCCRSLGSPRGLFTAATAALRAGWAAHEERESAPRHPHDCAGAQLSSQRIQLRCAASCPAPVG</sequence>
<gene>
    <name evidence="1" type="ORF">TraAM80_10025</name>
</gene>
<comment type="caution">
    <text evidence="1">The sequence shown here is derived from an EMBL/GenBank/DDBJ whole genome shotgun (WGS) entry which is preliminary data.</text>
</comment>
<dbReference type="GeneID" id="40333958"/>
<keyword evidence="2" id="KW-1185">Reference proteome</keyword>
<evidence type="ECO:0000313" key="1">
    <source>
        <dbReference type="EMBL" id="RNE95987.1"/>
    </source>
</evidence>
<dbReference type="EMBL" id="MKGL01000762">
    <property type="protein sequence ID" value="RNE95987.1"/>
    <property type="molecule type" value="Genomic_DNA"/>
</dbReference>